<sequence length="96" mass="11131">MKCFVNIKERETFYSNLKQISIAYMSHETRNVQFLPTQAALSLTTITSAHNRRAAKLCLAKQCREQEKEKEKKSRCVTRYLQFAALHLLLLSVVVI</sequence>
<dbReference type="Proteomes" id="UP000091820">
    <property type="component" value="Unassembled WGS sequence"/>
</dbReference>
<dbReference type="VEuPathDB" id="VectorBase:GBRI037739"/>
<evidence type="ECO:0000313" key="1">
    <source>
        <dbReference type="EnsemblMetazoa" id="GBRI037739-PA"/>
    </source>
</evidence>
<proteinExistence type="predicted"/>
<keyword evidence="2" id="KW-1185">Reference proteome</keyword>
<dbReference type="AlphaFoldDB" id="A0A1A9WYY0"/>
<accession>A0A1A9WYY0</accession>
<reference evidence="1" key="2">
    <citation type="submission" date="2020-05" db="UniProtKB">
        <authorList>
            <consortium name="EnsemblMetazoa"/>
        </authorList>
    </citation>
    <scope>IDENTIFICATION</scope>
    <source>
        <strain evidence="1">IAEA</strain>
    </source>
</reference>
<organism evidence="1 2">
    <name type="scientific">Glossina brevipalpis</name>
    <dbReference type="NCBI Taxonomy" id="37001"/>
    <lineage>
        <taxon>Eukaryota</taxon>
        <taxon>Metazoa</taxon>
        <taxon>Ecdysozoa</taxon>
        <taxon>Arthropoda</taxon>
        <taxon>Hexapoda</taxon>
        <taxon>Insecta</taxon>
        <taxon>Pterygota</taxon>
        <taxon>Neoptera</taxon>
        <taxon>Endopterygota</taxon>
        <taxon>Diptera</taxon>
        <taxon>Brachycera</taxon>
        <taxon>Muscomorpha</taxon>
        <taxon>Hippoboscoidea</taxon>
        <taxon>Glossinidae</taxon>
        <taxon>Glossina</taxon>
    </lineage>
</organism>
<protein>
    <submittedName>
        <fullName evidence="1">Uncharacterized protein</fullName>
    </submittedName>
</protein>
<reference evidence="2" key="1">
    <citation type="submission" date="2014-03" db="EMBL/GenBank/DDBJ databases">
        <authorList>
            <person name="Aksoy S."/>
            <person name="Warren W."/>
            <person name="Wilson R.K."/>
        </authorList>
    </citation>
    <scope>NUCLEOTIDE SEQUENCE [LARGE SCALE GENOMIC DNA]</scope>
    <source>
        <strain evidence="2">IAEA</strain>
    </source>
</reference>
<dbReference type="EnsemblMetazoa" id="GBRI037739-RA">
    <property type="protein sequence ID" value="GBRI037739-PA"/>
    <property type="gene ID" value="GBRI037739"/>
</dbReference>
<name>A0A1A9WYY0_9MUSC</name>
<evidence type="ECO:0000313" key="2">
    <source>
        <dbReference type="Proteomes" id="UP000091820"/>
    </source>
</evidence>